<sequence length="197" mass="23437">MPIEPETVDTENIDEIVFEGETSKSMYVRADGMEFDPFDKEWMKENLEDIDEQLKNRTSTDNPKDSFQEWRKRFLSKIEKPTPPETQVDFLKFEKVTPHGKILSWMFVKEIHCVAIKREHGIQYFNSMLSILTLPFYDVAALSKLEIMNRSNYYGATLFTRKVKFKRRRGWKDELYKPQFPVYQQIKFTLDPLTNTA</sequence>
<evidence type="ECO:0000313" key="2">
    <source>
        <dbReference type="Proteomes" id="UP000215914"/>
    </source>
</evidence>
<dbReference type="Gramene" id="mRNA:HanXRQr2_Chr03g0095401">
    <property type="protein sequence ID" value="CDS:HanXRQr2_Chr03g0095401.1"/>
    <property type="gene ID" value="HanXRQr2_Chr03g0095401"/>
</dbReference>
<comment type="caution">
    <text evidence="1">The sequence shown here is derived from an EMBL/GenBank/DDBJ whole genome shotgun (WGS) entry which is preliminary data.</text>
</comment>
<proteinExistence type="predicted"/>
<dbReference type="AlphaFoldDB" id="A0A9K3JDZ4"/>
<name>A0A9K3JDZ4_HELAN</name>
<protein>
    <submittedName>
        <fullName evidence="1">Uncharacterized protein</fullName>
    </submittedName>
</protein>
<dbReference type="EMBL" id="MNCJ02000318">
    <property type="protein sequence ID" value="KAF5813196.1"/>
    <property type="molecule type" value="Genomic_DNA"/>
</dbReference>
<organism evidence="1 2">
    <name type="scientific">Helianthus annuus</name>
    <name type="common">Common sunflower</name>
    <dbReference type="NCBI Taxonomy" id="4232"/>
    <lineage>
        <taxon>Eukaryota</taxon>
        <taxon>Viridiplantae</taxon>
        <taxon>Streptophyta</taxon>
        <taxon>Embryophyta</taxon>
        <taxon>Tracheophyta</taxon>
        <taxon>Spermatophyta</taxon>
        <taxon>Magnoliopsida</taxon>
        <taxon>eudicotyledons</taxon>
        <taxon>Gunneridae</taxon>
        <taxon>Pentapetalae</taxon>
        <taxon>asterids</taxon>
        <taxon>campanulids</taxon>
        <taxon>Asterales</taxon>
        <taxon>Asteraceae</taxon>
        <taxon>Asteroideae</taxon>
        <taxon>Heliantheae alliance</taxon>
        <taxon>Heliantheae</taxon>
        <taxon>Helianthus</taxon>
    </lineage>
</organism>
<keyword evidence="2" id="KW-1185">Reference proteome</keyword>
<accession>A0A9K3JDZ4</accession>
<reference evidence="1" key="2">
    <citation type="submission" date="2020-06" db="EMBL/GenBank/DDBJ databases">
        <title>Helianthus annuus Genome sequencing and assembly Release 2.</title>
        <authorList>
            <person name="Gouzy J."/>
            <person name="Langlade N."/>
            <person name="Munos S."/>
        </authorList>
    </citation>
    <scope>NUCLEOTIDE SEQUENCE</scope>
    <source>
        <tissue evidence="1">Leaves</tissue>
    </source>
</reference>
<evidence type="ECO:0000313" key="1">
    <source>
        <dbReference type="EMBL" id="KAF5813196.1"/>
    </source>
</evidence>
<dbReference type="Proteomes" id="UP000215914">
    <property type="component" value="Unassembled WGS sequence"/>
</dbReference>
<reference evidence="1" key="1">
    <citation type="journal article" date="2017" name="Nature">
        <title>The sunflower genome provides insights into oil metabolism, flowering and Asterid evolution.</title>
        <authorList>
            <person name="Badouin H."/>
            <person name="Gouzy J."/>
            <person name="Grassa C.J."/>
            <person name="Murat F."/>
            <person name="Staton S.E."/>
            <person name="Cottret L."/>
            <person name="Lelandais-Briere C."/>
            <person name="Owens G.L."/>
            <person name="Carrere S."/>
            <person name="Mayjonade B."/>
            <person name="Legrand L."/>
            <person name="Gill N."/>
            <person name="Kane N.C."/>
            <person name="Bowers J.E."/>
            <person name="Hubner S."/>
            <person name="Bellec A."/>
            <person name="Berard A."/>
            <person name="Berges H."/>
            <person name="Blanchet N."/>
            <person name="Boniface M.C."/>
            <person name="Brunel D."/>
            <person name="Catrice O."/>
            <person name="Chaidir N."/>
            <person name="Claudel C."/>
            <person name="Donnadieu C."/>
            <person name="Faraut T."/>
            <person name="Fievet G."/>
            <person name="Helmstetter N."/>
            <person name="King M."/>
            <person name="Knapp S.J."/>
            <person name="Lai Z."/>
            <person name="Le Paslier M.C."/>
            <person name="Lippi Y."/>
            <person name="Lorenzon L."/>
            <person name="Mandel J.R."/>
            <person name="Marage G."/>
            <person name="Marchand G."/>
            <person name="Marquand E."/>
            <person name="Bret-Mestries E."/>
            <person name="Morien E."/>
            <person name="Nambeesan S."/>
            <person name="Nguyen T."/>
            <person name="Pegot-Espagnet P."/>
            <person name="Pouilly N."/>
            <person name="Raftis F."/>
            <person name="Sallet E."/>
            <person name="Schiex T."/>
            <person name="Thomas J."/>
            <person name="Vandecasteele C."/>
            <person name="Vares D."/>
            <person name="Vear F."/>
            <person name="Vautrin S."/>
            <person name="Crespi M."/>
            <person name="Mangin B."/>
            <person name="Burke J.M."/>
            <person name="Salse J."/>
            <person name="Munos S."/>
            <person name="Vincourt P."/>
            <person name="Rieseberg L.H."/>
            <person name="Langlade N.B."/>
        </authorList>
    </citation>
    <scope>NUCLEOTIDE SEQUENCE</scope>
    <source>
        <tissue evidence="1">Leaves</tissue>
    </source>
</reference>
<gene>
    <name evidence="1" type="ORF">HanXRQr2_Chr03g0095401</name>
</gene>